<dbReference type="InterPro" id="IPR037673">
    <property type="entry name" value="MSC/AndL"/>
</dbReference>
<dbReference type="STRING" id="1097556.R4X9J4"/>
<dbReference type="Pfam" id="PF01741">
    <property type="entry name" value="MscL"/>
    <property type="match status" value="1"/>
</dbReference>
<dbReference type="OrthoDB" id="10010920at2759"/>
<keyword evidence="3 5" id="KW-1133">Transmembrane helix</keyword>
<reference evidence="6 7" key="1">
    <citation type="journal article" date="2013" name="MBio">
        <title>Genome sequencing of the plant pathogen Taphrina deformans, the causal agent of peach leaf curl.</title>
        <authorList>
            <person name="Cisse O.H."/>
            <person name="Almeida J.M.G.C.F."/>
            <person name="Fonseca A."/>
            <person name="Kumar A.A."/>
            <person name="Salojaervi J."/>
            <person name="Overmyer K."/>
            <person name="Hauser P.M."/>
            <person name="Pagni M."/>
        </authorList>
    </citation>
    <scope>NUCLEOTIDE SEQUENCE [LARGE SCALE GENOMIC DNA]</scope>
    <source>
        <strain evidence="7">PYCC 5710 / ATCC 11124 / CBS 356.35 / IMI 108563 / JCM 9778 / NBRC 8474</strain>
    </source>
</reference>
<evidence type="ECO:0000313" key="6">
    <source>
        <dbReference type="EMBL" id="CCG82395.1"/>
    </source>
</evidence>
<evidence type="ECO:0000256" key="1">
    <source>
        <dbReference type="ARBA" id="ARBA00004141"/>
    </source>
</evidence>
<keyword evidence="2 5" id="KW-0812">Transmembrane</keyword>
<dbReference type="AlphaFoldDB" id="R4X9J4"/>
<gene>
    <name evidence="6" type="ORF">TAPDE_002389</name>
</gene>
<evidence type="ECO:0000256" key="3">
    <source>
        <dbReference type="ARBA" id="ARBA00022989"/>
    </source>
</evidence>
<evidence type="ECO:0000256" key="4">
    <source>
        <dbReference type="ARBA" id="ARBA00023136"/>
    </source>
</evidence>
<feature type="transmembrane region" description="Helical" evidence="5">
    <location>
        <begin position="146"/>
        <end position="166"/>
    </location>
</feature>
<comment type="caution">
    <text evidence="6">The sequence shown here is derived from an EMBL/GenBank/DDBJ whole genome shotgun (WGS) entry which is preliminary data.</text>
</comment>
<dbReference type="eggNOG" id="ENOG502S1S2">
    <property type="taxonomic scope" value="Eukaryota"/>
</dbReference>
<dbReference type="VEuPathDB" id="FungiDB:TAPDE_002389"/>
<sequence>MDWFQNAQPTALPPRRTVIRELPLHLVDTSNKVIDQGTAVYHDFVSFCGRDNVIEVAVALIIGSAFTAVSVSLVTDILTPLLSLVPFLNRNLVNKFVVLSCGHGPNVHKDSTLRSIKAECKYNTLAQAATDGAITLSYGKFFETSLQFLISACSLYLMIKSIQLFWHKKIVKETQNCRYCRKEISKNASRCGFCTSWMDGREEQESTSFEWPKFNGLDEMTNGLFRSSPIDAKQKRRAD</sequence>
<name>R4X9J4_TAPDE</name>
<evidence type="ECO:0000256" key="2">
    <source>
        <dbReference type="ARBA" id="ARBA00022692"/>
    </source>
</evidence>
<accession>R4X9J4</accession>
<feature type="transmembrane region" description="Helical" evidence="5">
    <location>
        <begin position="56"/>
        <end position="78"/>
    </location>
</feature>
<dbReference type="EMBL" id="CAHR02000083">
    <property type="protein sequence ID" value="CCG82395.1"/>
    <property type="molecule type" value="Genomic_DNA"/>
</dbReference>
<dbReference type="InterPro" id="IPR036019">
    <property type="entry name" value="MscL_channel"/>
</dbReference>
<keyword evidence="7" id="KW-1185">Reference proteome</keyword>
<dbReference type="Proteomes" id="UP000013776">
    <property type="component" value="Unassembled WGS sequence"/>
</dbReference>
<dbReference type="GO" id="GO:0016020">
    <property type="term" value="C:membrane"/>
    <property type="evidence" value="ECO:0007669"/>
    <property type="project" value="UniProtKB-SubCell"/>
</dbReference>
<protein>
    <submittedName>
        <fullName evidence="6">Ion channel</fullName>
    </submittedName>
</protein>
<comment type="subcellular location">
    <subcellularLocation>
        <location evidence="1">Membrane</location>
        <topology evidence="1">Multi-pass membrane protein</topology>
    </subcellularLocation>
</comment>
<evidence type="ECO:0000256" key="5">
    <source>
        <dbReference type="SAM" id="Phobius"/>
    </source>
</evidence>
<evidence type="ECO:0000313" key="7">
    <source>
        <dbReference type="Proteomes" id="UP000013776"/>
    </source>
</evidence>
<dbReference type="PANTHER" id="PTHR30266">
    <property type="entry name" value="MECHANOSENSITIVE CHANNEL MSCL"/>
    <property type="match status" value="1"/>
</dbReference>
<dbReference type="SUPFAM" id="SSF81330">
    <property type="entry name" value="Gated mechanosensitive channel"/>
    <property type="match status" value="1"/>
</dbReference>
<keyword evidence="4 5" id="KW-0472">Membrane</keyword>
<dbReference type="Gene3D" id="1.10.1200.120">
    <property type="entry name" value="Large-conductance mechanosensitive channel, MscL, domain 1"/>
    <property type="match status" value="1"/>
</dbReference>
<organism evidence="6 7">
    <name type="scientific">Taphrina deformans (strain PYCC 5710 / ATCC 11124 / CBS 356.35 / IMI 108563 / JCM 9778 / NBRC 8474)</name>
    <name type="common">Peach leaf curl fungus</name>
    <name type="synonym">Lalaria deformans</name>
    <dbReference type="NCBI Taxonomy" id="1097556"/>
    <lineage>
        <taxon>Eukaryota</taxon>
        <taxon>Fungi</taxon>
        <taxon>Dikarya</taxon>
        <taxon>Ascomycota</taxon>
        <taxon>Taphrinomycotina</taxon>
        <taxon>Taphrinomycetes</taxon>
        <taxon>Taphrinales</taxon>
        <taxon>Taphrinaceae</taxon>
        <taxon>Taphrina</taxon>
    </lineage>
</organism>
<dbReference type="GO" id="GO:0008381">
    <property type="term" value="F:mechanosensitive monoatomic ion channel activity"/>
    <property type="evidence" value="ECO:0007669"/>
    <property type="project" value="TreeGrafter"/>
</dbReference>
<proteinExistence type="predicted"/>
<dbReference type="PANTHER" id="PTHR30266:SF2">
    <property type="entry name" value="LARGE-CONDUCTANCE MECHANOSENSITIVE CHANNEL"/>
    <property type="match status" value="1"/>
</dbReference>